<dbReference type="AlphaFoldDB" id="A0A5C4M7X9"/>
<evidence type="ECO:0000313" key="9">
    <source>
        <dbReference type="Proteomes" id="UP000305546"/>
    </source>
</evidence>
<keyword evidence="4 6" id="KW-0472">Membrane</keyword>
<dbReference type="PROSITE" id="PS51012">
    <property type="entry name" value="ABC_TM2"/>
    <property type="match status" value="1"/>
</dbReference>
<feature type="transmembrane region" description="Helical" evidence="6">
    <location>
        <begin position="102"/>
        <end position="128"/>
    </location>
</feature>
<dbReference type="GO" id="GO:0043190">
    <property type="term" value="C:ATP-binding cassette (ABC) transporter complex"/>
    <property type="evidence" value="ECO:0007669"/>
    <property type="project" value="InterPro"/>
</dbReference>
<dbReference type="InterPro" id="IPR047817">
    <property type="entry name" value="ABC2_TM_bact-type"/>
</dbReference>
<evidence type="ECO:0000259" key="7">
    <source>
        <dbReference type="PROSITE" id="PS51012"/>
    </source>
</evidence>
<protein>
    <recommendedName>
        <fullName evidence="6">Transport permease protein</fullName>
    </recommendedName>
</protein>
<evidence type="ECO:0000256" key="1">
    <source>
        <dbReference type="ARBA" id="ARBA00004141"/>
    </source>
</evidence>
<keyword evidence="3 6" id="KW-1133">Transmembrane helix</keyword>
<evidence type="ECO:0000256" key="4">
    <source>
        <dbReference type="ARBA" id="ARBA00023136"/>
    </source>
</evidence>
<evidence type="ECO:0000256" key="6">
    <source>
        <dbReference type="RuleBase" id="RU361157"/>
    </source>
</evidence>
<feature type="transmembrane region" description="Helical" evidence="6">
    <location>
        <begin position="27"/>
        <end position="48"/>
    </location>
</feature>
<dbReference type="InterPro" id="IPR051784">
    <property type="entry name" value="Nod_factor_ABC_transporter"/>
</dbReference>
<dbReference type="GO" id="GO:0140359">
    <property type="term" value="F:ABC-type transporter activity"/>
    <property type="evidence" value="ECO:0007669"/>
    <property type="project" value="InterPro"/>
</dbReference>
<name>A0A5C4M7X9_9PSEU</name>
<keyword evidence="2 6" id="KW-0812">Transmembrane</keyword>
<dbReference type="OrthoDB" id="670210at2"/>
<reference evidence="8 9" key="1">
    <citation type="submission" date="2019-06" db="EMBL/GenBank/DDBJ databases">
        <title>Amycolatopsis alkalitolerans sp. nov., isolated from Gastrodia elata Blume.</title>
        <authorList>
            <person name="Narsing Rao M.P."/>
            <person name="Li W.J."/>
        </authorList>
    </citation>
    <scope>NUCLEOTIDE SEQUENCE [LARGE SCALE GENOMIC DNA]</scope>
    <source>
        <strain evidence="8 9">SYSUP0005</strain>
    </source>
</reference>
<organism evidence="8 9">
    <name type="scientific">Amycolatopsis alkalitolerans</name>
    <dbReference type="NCBI Taxonomy" id="2547244"/>
    <lineage>
        <taxon>Bacteria</taxon>
        <taxon>Bacillati</taxon>
        <taxon>Actinomycetota</taxon>
        <taxon>Actinomycetes</taxon>
        <taxon>Pseudonocardiales</taxon>
        <taxon>Pseudonocardiaceae</taxon>
        <taxon>Amycolatopsis</taxon>
    </lineage>
</organism>
<evidence type="ECO:0000256" key="3">
    <source>
        <dbReference type="ARBA" id="ARBA00022989"/>
    </source>
</evidence>
<keyword evidence="9" id="KW-1185">Reference proteome</keyword>
<dbReference type="InterPro" id="IPR013525">
    <property type="entry name" value="ABC2_TM"/>
</dbReference>
<comment type="similarity">
    <text evidence="6">Belongs to the ABC-2 integral membrane protein family.</text>
</comment>
<feature type="transmembrane region" description="Helical" evidence="6">
    <location>
        <begin position="171"/>
        <end position="191"/>
    </location>
</feature>
<dbReference type="InterPro" id="IPR000412">
    <property type="entry name" value="ABC_2_transport"/>
</dbReference>
<evidence type="ECO:0000256" key="5">
    <source>
        <dbReference type="ARBA" id="ARBA00023251"/>
    </source>
</evidence>
<keyword evidence="6" id="KW-0813">Transport</keyword>
<dbReference type="PANTHER" id="PTHR43229">
    <property type="entry name" value="NODULATION PROTEIN J"/>
    <property type="match status" value="1"/>
</dbReference>
<feature type="transmembrane region" description="Helical" evidence="6">
    <location>
        <begin position="224"/>
        <end position="245"/>
    </location>
</feature>
<feature type="transmembrane region" description="Helical" evidence="6">
    <location>
        <begin position="140"/>
        <end position="164"/>
    </location>
</feature>
<dbReference type="PIRSF" id="PIRSF006648">
    <property type="entry name" value="DrrB"/>
    <property type="match status" value="1"/>
</dbReference>
<feature type="transmembrane region" description="Helical" evidence="6">
    <location>
        <begin position="60"/>
        <end position="81"/>
    </location>
</feature>
<gene>
    <name evidence="8" type="ORF">FG385_00450</name>
</gene>
<dbReference type="EMBL" id="VDFW01000001">
    <property type="protein sequence ID" value="TNC29485.1"/>
    <property type="molecule type" value="Genomic_DNA"/>
</dbReference>
<evidence type="ECO:0000313" key="8">
    <source>
        <dbReference type="EMBL" id="TNC29485.1"/>
    </source>
</evidence>
<accession>A0A5C4M7X9</accession>
<dbReference type="GO" id="GO:0046677">
    <property type="term" value="P:response to antibiotic"/>
    <property type="evidence" value="ECO:0007669"/>
    <property type="project" value="UniProtKB-KW"/>
</dbReference>
<dbReference type="Pfam" id="PF01061">
    <property type="entry name" value="ABC2_membrane"/>
    <property type="match status" value="1"/>
</dbReference>
<comment type="subcellular location">
    <subcellularLocation>
        <location evidence="6">Cell membrane</location>
        <topology evidence="6">Multi-pass membrane protein</topology>
    </subcellularLocation>
    <subcellularLocation>
        <location evidence="1">Membrane</location>
        <topology evidence="1">Multi-pass membrane protein</topology>
    </subcellularLocation>
</comment>
<keyword evidence="5" id="KW-0046">Antibiotic resistance</keyword>
<dbReference type="RefSeq" id="WP_139094556.1">
    <property type="nucleotide sequence ID" value="NZ_VDFW01000001.1"/>
</dbReference>
<proteinExistence type="inferred from homology"/>
<evidence type="ECO:0000256" key="2">
    <source>
        <dbReference type="ARBA" id="ARBA00022692"/>
    </source>
</evidence>
<dbReference type="Proteomes" id="UP000305546">
    <property type="component" value="Unassembled WGS sequence"/>
</dbReference>
<sequence length="253" mass="26879">MSTVSGPLTDAAIMLRRNVKHTLRNPVAIFNAILFPVVMMLIFVYVYGGAFSVGADYIDYATPGMLMMAVSYGLSATATAVSEDMTKGVINRFKVMDVSRGAVLTGHVVSTVVRTLVALAAIIGVAFLLGFRPSATFPQWLAVIGILVLTVFAVSWLTIAFGLAAKTLESAGFATVPLIMLPFLSSAIVPADKMGPGIRQFAEYQPFTPIIETLRGLFNGTPSAGYAIAAIAWCVGIAVVGYAWARAKFTKRA</sequence>
<comment type="caution">
    <text evidence="8">The sequence shown here is derived from an EMBL/GenBank/DDBJ whole genome shotgun (WGS) entry which is preliminary data.</text>
</comment>
<feature type="domain" description="ABC transmembrane type-2" evidence="7">
    <location>
        <begin position="27"/>
        <end position="252"/>
    </location>
</feature>
<keyword evidence="6" id="KW-1003">Cell membrane</keyword>
<dbReference type="PANTHER" id="PTHR43229:SF2">
    <property type="entry name" value="NODULATION PROTEIN J"/>
    <property type="match status" value="1"/>
</dbReference>